<proteinExistence type="predicted"/>
<dbReference type="Proteomes" id="UP000034581">
    <property type="component" value="Unassembled WGS sequence"/>
</dbReference>
<dbReference type="FunFam" id="3.40.50.12160:FF:000003">
    <property type="entry name" value="CDK5 regulatory subunit-associated protein 1"/>
    <property type="match status" value="1"/>
</dbReference>
<dbReference type="PROSITE" id="PS01278">
    <property type="entry name" value="MTTASE_RADICAL"/>
    <property type="match status" value="1"/>
</dbReference>
<comment type="caution">
    <text evidence="15">The sequence shown here is derived from an EMBL/GenBank/DDBJ whole genome shotgun (WGS) entry which is preliminary data.</text>
</comment>
<evidence type="ECO:0000256" key="7">
    <source>
        <dbReference type="ARBA" id="ARBA00023004"/>
    </source>
</evidence>
<dbReference type="InterPro" id="IPR023404">
    <property type="entry name" value="rSAM_horseshoe"/>
</dbReference>
<evidence type="ECO:0000256" key="6">
    <source>
        <dbReference type="ARBA" id="ARBA00022723"/>
    </source>
</evidence>
<dbReference type="GO" id="GO:0046872">
    <property type="term" value="F:metal ion binding"/>
    <property type="evidence" value="ECO:0007669"/>
    <property type="project" value="UniProtKB-KW"/>
</dbReference>
<evidence type="ECO:0000256" key="2">
    <source>
        <dbReference type="ARBA" id="ARBA00003234"/>
    </source>
</evidence>
<reference evidence="15 16" key="1">
    <citation type="journal article" date="2015" name="Nature">
        <title>rRNA introns, odd ribosomes, and small enigmatic genomes across a large radiation of phyla.</title>
        <authorList>
            <person name="Brown C.T."/>
            <person name="Hug L.A."/>
            <person name="Thomas B.C."/>
            <person name="Sharon I."/>
            <person name="Castelle C.J."/>
            <person name="Singh A."/>
            <person name="Wilkins M.J."/>
            <person name="Williams K.H."/>
            <person name="Banfield J.F."/>
        </authorList>
    </citation>
    <scope>NUCLEOTIDE SEQUENCE [LARGE SCALE GENOMIC DNA]</scope>
</reference>
<keyword evidence="5" id="KW-0949">S-adenosyl-L-methionine</keyword>
<name>A0A0G0BJP0_UNCC3</name>
<dbReference type="SMART" id="SM00729">
    <property type="entry name" value="Elp3"/>
    <property type="match status" value="1"/>
</dbReference>
<evidence type="ECO:0000256" key="12">
    <source>
        <dbReference type="ARBA" id="ARBA00081141"/>
    </source>
</evidence>
<dbReference type="EC" id="2.8.4.3" evidence="9"/>
<keyword evidence="6" id="KW-0479">Metal-binding</keyword>
<dbReference type="Gene3D" id="3.80.30.20">
    <property type="entry name" value="tm_1862 like domain"/>
    <property type="match status" value="1"/>
</dbReference>
<feature type="domain" description="MTTase N-terminal" evidence="13">
    <location>
        <begin position="2"/>
        <end position="126"/>
    </location>
</feature>
<dbReference type="InterPro" id="IPR038135">
    <property type="entry name" value="Methylthiotransferase_N_sf"/>
</dbReference>
<dbReference type="EMBL" id="LBQB01000004">
    <property type="protein sequence ID" value="KKP69638.1"/>
    <property type="molecule type" value="Genomic_DNA"/>
</dbReference>
<keyword evidence="4 15" id="KW-0808">Transferase</keyword>
<evidence type="ECO:0000256" key="1">
    <source>
        <dbReference type="ARBA" id="ARBA00001966"/>
    </source>
</evidence>
<dbReference type="GO" id="GO:0051539">
    <property type="term" value="F:4 iron, 4 sulfur cluster binding"/>
    <property type="evidence" value="ECO:0007669"/>
    <property type="project" value="UniProtKB-KW"/>
</dbReference>
<evidence type="ECO:0000256" key="8">
    <source>
        <dbReference type="ARBA" id="ARBA00023014"/>
    </source>
</evidence>
<evidence type="ECO:0000256" key="3">
    <source>
        <dbReference type="ARBA" id="ARBA00022485"/>
    </source>
</evidence>
<dbReference type="InterPro" id="IPR007197">
    <property type="entry name" value="rSAM"/>
</dbReference>
<comment type="function">
    <text evidence="2">Catalyzes the methylthiolation of N6-(dimethylallyl)adenosine (i(6)A), leading to the formation of 2-methylthio-N6-(dimethylallyl)adenosine (ms(2)i(6)A) at position 37 in tRNAs that read codons beginning with uridine.</text>
</comment>
<evidence type="ECO:0000256" key="10">
    <source>
        <dbReference type="ARBA" id="ARBA00068570"/>
    </source>
</evidence>
<dbReference type="PROSITE" id="PS51449">
    <property type="entry name" value="MTTASE_N"/>
    <property type="match status" value="1"/>
</dbReference>
<evidence type="ECO:0000313" key="15">
    <source>
        <dbReference type="EMBL" id="KKP69638.1"/>
    </source>
</evidence>
<dbReference type="InterPro" id="IPR058240">
    <property type="entry name" value="rSAM_sf"/>
</dbReference>
<dbReference type="SFLD" id="SFLDG01082">
    <property type="entry name" value="B12-binding_domain_containing"/>
    <property type="match status" value="1"/>
</dbReference>
<dbReference type="CDD" id="cd01335">
    <property type="entry name" value="Radical_SAM"/>
    <property type="match status" value="1"/>
</dbReference>
<dbReference type="PATRIC" id="fig|1618350.3.peg.669"/>
<dbReference type="STRING" id="1618350.UR67_C0004G0035"/>
<dbReference type="AlphaFoldDB" id="A0A0G0BJP0"/>
<evidence type="ECO:0000259" key="14">
    <source>
        <dbReference type="PROSITE" id="PS51918"/>
    </source>
</evidence>
<keyword evidence="7" id="KW-0408">Iron</keyword>
<sequence>MKTYFIRTYGCQQNERDSEEIETILVNSRLKKASSWRKSDLLVLNSCSVRQASEDKIYGLGREVNLLREKGNNIKVIVTGCMVGSTLGSRKRFSYKTLENRLSWVDYILPQSQIQRLPEILYSLGLIHEIKPDITKGSLHLISKGLKHAYVNISVGCDNFCTYCVVPYARGAEVSRSKGDILKEIDELVTSGITEVTFLGQNVNSWNLNKEEKFKIRSGSNKKLPFTSLLREVHNISEITKISFLSSNPFDFTNDLVDVLALEKMDRYVHIAVQSGDDEILKKMNRRHTAVEFISLIKKIRERVPEIHIGTDIIVGFPGETKEAFENTVKLCEEVKFNVAFVSIYSAREGTAAAKLKDNILKSEKKKRHQRLLKVIEDSKS</sequence>
<evidence type="ECO:0000256" key="9">
    <source>
        <dbReference type="ARBA" id="ARBA00033765"/>
    </source>
</evidence>
<dbReference type="SFLD" id="SFLDS00029">
    <property type="entry name" value="Radical_SAM"/>
    <property type="match status" value="1"/>
</dbReference>
<dbReference type="InterPro" id="IPR013848">
    <property type="entry name" value="Methylthiotransferase_N"/>
</dbReference>
<dbReference type="GO" id="GO:0005829">
    <property type="term" value="C:cytosol"/>
    <property type="evidence" value="ECO:0007669"/>
    <property type="project" value="TreeGrafter"/>
</dbReference>
<evidence type="ECO:0000256" key="5">
    <source>
        <dbReference type="ARBA" id="ARBA00022691"/>
    </source>
</evidence>
<protein>
    <recommendedName>
        <fullName evidence="10">tRNA-2-methylthio-N(6)-dimethylallyladenosine synthase</fullName>
        <ecNumber evidence="9">2.8.4.3</ecNumber>
    </recommendedName>
    <alternativeName>
        <fullName evidence="12">(Dimethylallyl)adenosine tRNA methylthiotransferase MiaB</fullName>
    </alternativeName>
    <alternativeName>
        <fullName evidence="11">tRNA-i(6)A37 methylthiotransferase</fullName>
    </alternativeName>
</protein>
<dbReference type="SFLD" id="SFLDG01061">
    <property type="entry name" value="methylthiotransferase"/>
    <property type="match status" value="1"/>
</dbReference>
<dbReference type="InterPro" id="IPR005839">
    <property type="entry name" value="Methylthiotransferase"/>
</dbReference>
<dbReference type="PROSITE" id="PS51918">
    <property type="entry name" value="RADICAL_SAM"/>
    <property type="match status" value="1"/>
</dbReference>
<dbReference type="PANTHER" id="PTHR43020">
    <property type="entry name" value="CDK5 REGULATORY SUBUNIT-ASSOCIATED PROTEIN 1"/>
    <property type="match status" value="1"/>
</dbReference>
<comment type="cofactor">
    <cofactor evidence="1">
        <name>[4Fe-4S] cluster</name>
        <dbReference type="ChEBI" id="CHEBI:49883"/>
    </cofactor>
</comment>
<feature type="domain" description="Radical SAM core" evidence="14">
    <location>
        <begin position="143"/>
        <end position="381"/>
    </location>
</feature>
<dbReference type="GO" id="GO:0035597">
    <property type="term" value="F:tRNA-2-methylthio-N(6)-dimethylallyladenosine(37) synthase activity"/>
    <property type="evidence" value="ECO:0007669"/>
    <property type="project" value="UniProtKB-EC"/>
</dbReference>
<organism evidence="15 16">
    <name type="scientific">candidate division CPR3 bacterium GW2011_GWF2_35_18</name>
    <dbReference type="NCBI Taxonomy" id="1618350"/>
    <lineage>
        <taxon>Bacteria</taxon>
        <taxon>Bacteria division CPR3</taxon>
    </lineage>
</organism>
<dbReference type="SUPFAM" id="SSF102114">
    <property type="entry name" value="Radical SAM enzymes"/>
    <property type="match status" value="1"/>
</dbReference>
<keyword evidence="3" id="KW-0004">4Fe-4S</keyword>
<evidence type="ECO:0000256" key="11">
    <source>
        <dbReference type="ARBA" id="ARBA00080698"/>
    </source>
</evidence>
<dbReference type="Gene3D" id="3.40.50.12160">
    <property type="entry name" value="Methylthiotransferase, N-terminal domain"/>
    <property type="match status" value="1"/>
</dbReference>
<dbReference type="NCBIfam" id="TIGR00089">
    <property type="entry name" value="MiaB/RimO family radical SAM methylthiotransferase"/>
    <property type="match status" value="1"/>
</dbReference>
<dbReference type="Pfam" id="PF04055">
    <property type="entry name" value="Radical_SAM"/>
    <property type="match status" value="1"/>
</dbReference>
<evidence type="ECO:0000259" key="13">
    <source>
        <dbReference type="PROSITE" id="PS51449"/>
    </source>
</evidence>
<gene>
    <name evidence="15" type="ORF">UR67_C0004G0035</name>
</gene>
<accession>A0A0G0BJP0</accession>
<dbReference type="PANTHER" id="PTHR43020:SF2">
    <property type="entry name" value="MITOCHONDRIAL TRNA METHYLTHIOTRANSFERASE CDK5RAP1"/>
    <property type="match status" value="1"/>
</dbReference>
<dbReference type="FunFam" id="3.80.30.20:FF:000001">
    <property type="entry name" value="tRNA-2-methylthio-N(6)-dimethylallyladenosine synthase 2"/>
    <property type="match status" value="1"/>
</dbReference>
<evidence type="ECO:0000313" key="16">
    <source>
        <dbReference type="Proteomes" id="UP000034581"/>
    </source>
</evidence>
<evidence type="ECO:0000256" key="4">
    <source>
        <dbReference type="ARBA" id="ARBA00022679"/>
    </source>
</evidence>
<dbReference type="Pfam" id="PF00919">
    <property type="entry name" value="UPF0004"/>
    <property type="match status" value="1"/>
</dbReference>
<dbReference type="InterPro" id="IPR020612">
    <property type="entry name" value="Methylthiotransferase_CS"/>
</dbReference>
<dbReference type="InterPro" id="IPR006638">
    <property type="entry name" value="Elp3/MiaA/NifB-like_rSAM"/>
</dbReference>
<keyword evidence="8" id="KW-0411">Iron-sulfur</keyword>